<proteinExistence type="predicted"/>
<evidence type="ECO:0000313" key="5">
    <source>
        <dbReference type="Proteomes" id="UP000001996"/>
    </source>
</evidence>
<feature type="transmembrane region" description="Helical" evidence="2">
    <location>
        <begin position="158"/>
        <end position="177"/>
    </location>
</feature>
<dbReference type="InterPro" id="IPR011701">
    <property type="entry name" value="MFS"/>
</dbReference>
<dbReference type="GeneID" id="5235293"/>
<dbReference type="GO" id="GO:0022857">
    <property type="term" value="F:transmembrane transporter activity"/>
    <property type="evidence" value="ECO:0007669"/>
    <property type="project" value="InterPro"/>
</dbReference>
<feature type="transmembrane region" description="Helical" evidence="2">
    <location>
        <begin position="435"/>
        <end position="459"/>
    </location>
</feature>
<dbReference type="SUPFAM" id="SSF103473">
    <property type="entry name" value="MFS general substrate transporter"/>
    <property type="match status" value="1"/>
</dbReference>
<dbReference type="PROSITE" id="PS50850">
    <property type="entry name" value="MFS"/>
    <property type="match status" value="1"/>
</dbReference>
<name>A5DU54_LODEL</name>
<dbReference type="PANTHER" id="PTHR23520:SF5">
    <property type="entry name" value="TRANSPORTER, PUTATIVE (AFU_ORTHOLOGUE AFUA_3G04000)-RELATED"/>
    <property type="match status" value="1"/>
</dbReference>
<dbReference type="OMA" id="GDVYAWY"/>
<dbReference type="GO" id="GO:0000329">
    <property type="term" value="C:fungal-type vacuole membrane"/>
    <property type="evidence" value="ECO:0007669"/>
    <property type="project" value="TreeGrafter"/>
</dbReference>
<dbReference type="PANTHER" id="PTHR23520">
    <property type="entry name" value="TRANSPORTER, PUTATIVE (AFU_ORTHOLOGUE AFUA_3G04000)-RELATED"/>
    <property type="match status" value="1"/>
</dbReference>
<feature type="transmembrane region" description="Helical" evidence="2">
    <location>
        <begin position="60"/>
        <end position="79"/>
    </location>
</feature>
<feature type="transmembrane region" description="Helical" evidence="2">
    <location>
        <begin position="356"/>
        <end position="378"/>
    </location>
</feature>
<feature type="domain" description="Major facilitator superfamily (MFS) profile" evidence="3">
    <location>
        <begin position="25"/>
        <end position="460"/>
    </location>
</feature>
<dbReference type="Pfam" id="PF07690">
    <property type="entry name" value="MFS_1"/>
    <property type="match status" value="1"/>
</dbReference>
<dbReference type="HOGENOM" id="CLU_025894_2_0_1"/>
<evidence type="ECO:0000259" key="3">
    <source>
        <dbReference type="PROSITE" id="PS50850"/>
    </source>
</evidence>
<feature type="transmembrane region" description="Helical" evidence="2">
    <location>
        <begin position="91"/>
        <end position="109"/>
    </location>
</feature>
<dbReference type="EMBL" id="CH981524">
    <property type="protein sequence ID" value="EDK42712.1"/>
    <property type="molecule type" value="Genomic_DNA"/>
</dbReference>
<evidence type="ECO:0000313" key="4">
    <source>
        <dbReference type="EMBL" id="EDK42712.1"/>
    </source>
</evidence>
<accession>A5DU54</accession>
<feature type="transmembrane region" description="Helical" evidence="2">
    <location>
        <begin position="26"/>
        <end position="48"/>
    </location>
</feature>
<feature type="transmembrane region" description="Helical" evidence="2">
    <location>
        <begin position="317"/>
        <end position="336"/>
    </location>
</feature>
<dbReference type="OrthoDB" id="10027823at2759"/>
<keyword evidence="5" id="KW-1185">Reference proteome</keyword>
<dbReference type="AlphaFoldDB" id="A5DU54"/>
<dbReference type="InParanoid" id="A5DU54"/>
<dbReference type="VEuPathDB" id="FungiDB:LELG_00890"/>
<dbReference type="Proteomes" id="UP000001996">
    <property type="component" value="Unassembled WGS sequence"/>
</dbReference>
<dbReference type="KEGG" id="lel:PVL30_000858"/>
<dbReference type="Gene3D" id="1.20.1250.20">
    <property type="entry name" value="MFS general substrate transporter like domains"/>
    <property type="match status" value="1"/>
</dbReference>
<dbReference type="InterPro" id="IPR036259">
    <property type="entry name" value="MFS_trans_sf"/>
</dbReference>
<gene>
    <name evidence="4" type="ORF">LELG_00890</name>
</gene>
<dbReference type="InterPro" id="IPR020846">
    <property type="entry name" value="MFS_dom"/>
</dbReference>
<organism evidence="4 5">
    <name type="scientific">Lodderomyces elongisporus (strain ATCC 11503 / CBS 2605 / JCM 1781 / NBRC 1676 / NRRL YB-4239)</name>
    <name type="common">Yeast</name>
    <name type="synonym">Saccharomyces elongisporus</name>
    <dbReference type="NCBI Taxonomy" id="379508"/>
    <lineage>
        <taxon>Eukaryota</taxon>
        <taxon>Fungi</taxon>
        <taxon>Dikarya</taxon>
        <taxon>Ascomycota</taxon>
        <taxon>Saccharomycotina</taxon>
        <taxon>Pichiomycetes</taxon>
        <taxon>Debaryomycetaceae</taxon>
        <taxon>Candida/Lodderomyces clade</taxon>
        <taxon>Lodderomyces</taxon>
    </lineage>
</organism>
<dbReference type="eggNOG" id="ENOG502QTZH">
    <property type="taxonomic scope" value="Eukaryota"/>
</dbReference>
<feature type="transmembrane region" description="Helical" evidence="2">
    <location>
        <begin position="197"/>
        <end position="218"/>
    </location>
</feature>
<sequence length="465" mass="51228">MSFITTFRFIHDEIGLSTLRSAGYDVYAIILVRMIRLIGFGSTSLILALYLKQLVSDESYIGYFMTLTFLGDLISSFYFSLITDQVGRKKILVLCSVLMVITGVVFGILENYYVLCTVAFLGIMTPSGGEVGPFRTIEQSAIAKLCQFNKDRSDIYSWYTFLGMFCGAIGSAFAGVIIDLTKNKLEYTELDSYKAVFWVYAGLGVISTILCLTISPAIEPTKVLSNNGIDATPSSATEATRLIENETEDEIVDSTRTVTTPKKSFFTFLPQHLSTSTYIIIVKICFLFGLDSFASSLTPLSWQSFYFKHKFDISSSFLGSVFFTTGLISGITSLASTSMTKRLGAVITMAATHLPASFLLTMIPIPLTMQVTLAILILRSSIQSMDVAPKHVFLAALVPDEDRTAVFGFVNVVKTLAQIIGPSIVGVMTKNGLQWLTFIIAGSLKIVYDLGVLFTFMTYNRHSEH</sequence>
<keyword evidence="2" id="KW-0812">Transmembrane</keyword>
<comment type="subcellular location">
    <subcellularLocation>
        <location evidence="1">Membrane</location>
        <topology evidence="1">Multi-pass membrane protein</topology>
    </subcellularLocation>
</comment>
<evidence type="ECO:0000256" key="2">
    <source>
        <dbReference type="SAM" id="Phobius"/>
    </source>
</evidence>
<keyword evidence="2" id="KW-1133">Transmembrane helix</keyword>
<protein>
    <recommendedName>
        <fullName evidence="3">Major facilitator superfamily (MFS) profile domain-containing protein</fullName>
    </recommendedName>
</protein>
<evidence type="ECO:0000256" key="1">
    <source>
        <dbReference type="ARBA" id="ARBA00004141"/>
    </source>
</evidence>
<reference evidence="4 5" key="1">
    <citation type="journal article" date="2009" name="Nature">
        <title>Evolution of pathogenicity and sexual reproduction in eight Candida genomes.</title>
        <authorList>
            <person name="Butler G."/>
            <person name="Rasmussen M.D."/>
            <person name="Lin M.F."/>
            <person name="Santos M.A."/>
            <person name="Sakthikumar S."/>
            <person name="Munro C.A."/>
            <person name="Rheinbay E."/>
            <person name="Grabherr M."/>
            <person name="Forche A."/>
            <person name="Reedy J.L."/>
            <person name="Agrafioti I."/>
            <person name="Arnaud M.B."/>
            <person name="Bates S."/>
            <person name="Brown A.J."/>
            <person name="Brunke S."/>
            <person name="Costanzo M.C."/>
            <person name="Fitzpatrick D.A."/>
            <person name="de Groot P.W."/>
            <person name="Harris D."/>
            <person name="Hoyer L.L."/>
            <person name="Hube B."/>
            <person name="Klis F.M."/>
            <person name="Kodira C."/>
            <person name="Lennard N."/>
            <person name="Logue M.E."/>
            <person name="Martin R."/>
            <person name="Neiman A.M."/>
            <person name="Nikolaou E."/>
            <person name="Quail M.A."/>
            <person name="Quinn J."/>
            <person name="Santos M.C."/>
            <person name="Schmitzberger F.F."/>
            <person name="Sherlock G."/>
            <person name="Shah P."/>
            <person name="Silverstein K.A."/>
            <person name="Skrzypek M.S."/>
            <person name="Soll D."/>
            <person name="Staggs R."/>
            <person name="Stansfield I."/>
            <person name="Stumpf M.P."/>
            <person name="Sudbery P.E."/>
            <person name="Srikantha T."/>
            <person name="Zeng Q."/>
            <person name="Berman J."/>
            <person name="Berriman M."/>
            <person name="Heitman J."/>
            <person name="Gow N.A."/>
            <person name="Lorenz M.C."/>
            <person name="Birren B.W."/>
            <person name="Kellis M."/>
            <person name="Cuomo C.A."/>
        </authorList>
    </citation>
    <scope>NUCLEOTIDE SEQUENCE [LARGE SCALE GENOMIC DNA]</scope>
    <source>
        <strain evidence="5">ATCC 11503 / BCRC 21390 / CBS 2605 / JCM 1781 / NBRC 1676 / NRRL YB-4239</strain>
    </source>
</reference>
<keyword evidence="2" id="KW-0472">Membrane</keyword>